<comment type="caution">
    <text evidence="1">The sequence shown here is derived from an EMBL/GenBank/DDBJ whole genome shotgun (WGS) entry which is preliminary data.</text>
</comment>
<dbReference type="SUPFAM" id="SSF56219">
    <property type="entry name" value="DNase I-like"/>
    <property type="match status" value="1"/>
</dbReference>
<dbReference type="InterPro" id="IPR037493">
    <property type="entry name" value="ExoIII-like"/>
</dbReference>
<dbReference type="PANTHER" id="PTHR43250:SF2">
    <property type="entry name" value="EXODEOXYRIBONUCLEASE III"/>
    <property type="match status" value="1"/>
</dbReference>
<dbReference type="GO" id="GO:0006281">
    <property type="term" value="P:DNA repair"/>
    <property type="evidence" value="ECO:0007669"/>
    <property type="project" value="InterPro"/>
</dbReference>
<dbReference type="GO" id="GO:0008311">
    <property type="term" value="F:double-stranded DNA 3'-5' DNA exonuclease activity"/>
    <property type="evidence" value="ECO:0007669"/>
    <property type="project" value="InterPro"/>
</dbReference>
<dbReference type="AlphaFoldDB" id="X8DK30"/>
<dbReference type="InterPro" id="IPR036691">
    <property type="entry name" value="Endo/exonu/phosph_ase_sf"/>
</dbReference>
<reference evidence="1" key="1">
    <citation type="submission" date="2014-01" db="EMBL/GenBank/DDBJ databases">
        <authorList>
            <person name="Brown-Elliot B."/>
            <person name="Wallace R."/>
            <person name="Lenaerts A."/>
            <person name="Ordway D."/>
            <person name="DeGroote M.A."/>
            <person name="Parker T."/>
            <person name="Sizemore C."/>
            <person name="Tallon L.J."/>
            <person name="Sadzewicz L.K."/>
            <person name="Sengamalay N."/>
            <person name="Fraser C.M."/>
            <person name="Hine E."/>
            <person name="Shefchek K.A."/>
            <person name="Das S.P."/>
            <person name="Tettelin H."/>
        </authorList>
    </citation>
    <scope>NUCLEOTIDE SEQUENCE [LARGE SCALE GENOMIC DNA]</scope>
    <source>
        <strain evidence="1">4042</strain>
    </source>
</reference>
<dbReference type="PANTHER" id="PTHR43250">
    <property type="entry name" value="EXODEOXYRIBONUCLEASE III"/>
    <property type="match status" value="1"/>
</dbReference>
<sequence>MWSLYVPNGRALNDPHYTYKLNWLAALRDTAETWLREDSSAQIALAGDWNIAPTDDDVWSIEFYRAAPMSPNPNAKRSTPSLTPNSPMWYGLSLPARASTPTGTTPRCASRKARGCVSTSSSLHRHWRSGSSTRESCARSARARRPATTLRLWWICAAIELITSCGSAACSLAVGRAIYR</sequence>
<proteinExistence type="predicted"/>
<evidence type="ECO:0000313" key="1">
    <source>
        <dbReference type="EMBL" id="EUA68744.1"/>
    </source>
</evidence>
<accession>X8DK30</accession>
<gene>
    <name evidence="1" type="ORF">I553_1932</name>
</gene>
<dbReference type="Gene3D" id="3.60.10.10">
    <property type="entry name" value="Endonuclease/exonuclease/phosphatase"/>
    <property type="match status" value="1"/>
</dbReference>
<protein>
    <submittedName>
        <fullName evidence="1">Putative exodeoxyribonuclease III</fullName>
    </submittedName>
</protein>
<dbReference type="EMBL" id="JAOB01000013">
    <property type="protein sequence ID" value="EUA68744.1"/>
    <property type="molecule type" value="Genomic_DNA"/>
</dbReference>
<name>X8DK30_MYCXE</name>
<organism evidence="1">
    <name type="scientific">Mycobacterium xenopi 4042</name>
    <dbReference type="NCBI Taxonomy" id="1299334"/>
    <lineage>
        <taxon>Bacteria</taxon>
        <taxon>Bacillati</taxon>
        <taxon>Actinomycetota</taxon>
        <taxon>Actinomycetes</taxon>
        <taxon>Mycobacteriales</taxon>
        <taxon>Mycobacteriaceae</taxon>
        <taxon>Mycobacterium</taxon>
    </lineage>
</organism>
<dbReference type="PATRIC" id="fig|1299334.3.peg.1424"/>